<evidence type="ECO:0000256" key="9">
    <source>
        <dbReference type="ARBA" id="ARBA00023136"/>
    </source>
</evidence>
<dbReference type="NCBIfam" id="TIGR00831">
    <property type="entry name" value="a_cpa1"/>
    <property type="match status" value="1"/>
</dbReference>
<reference evidence="13" key="1">
    <citation type="submission" date="2018-06" db="EMBL/GenBank/DDBJ databases">
        <authorList>
            <person name="Zhirakovskaya E."/>
        </authorList>
    </citation>
    <scope>NUCLEOTIDE SEQUENCE</scope>
</reference>
<dbReference type="PRINTS" id="PR01084">
    <property type="entry name" value="NAHEXCHNGR"/>
</dbReference>
<feature type="transmembrane region" description="Helical" evidence="11">
    <location>
        <begin position="325"/>
        <end position="346"/>
    </location>
</feature>
<gene>
    <name evidence="13" type="ORF">MNBD_CHLOROFLEXI01-753</name>
</gene>
<proteinExistence type="predicted"/>
<dbReference type="Gene3D" id="6.10.140.1330">
    <property type="match status" value="1"/>
</dbReference>
<name>A0A3B0UXJ6_9ZZZZ</name>
<evidence type="ECO:0000256" key="10">
    <source>
        <dbReference type="ARBA" id="ARBA00023201"/>
    </source>
</evidence>
<accession>A0A3B0UXJ6</accession>
<dbReference type="GO" id="GO:0098719">
    <property type="term" value="P:sodium ion import across plasma membrane"/>
    <property type="evidence" value="ECO:0007669"/>
    <property type="project" value="TreeGrafter"/>
</dbReference>
<evidence type="ECO:0000259" key="12">
    <source>
        <dbReference type="Pfam" id="PF00999"/>
    </source>
</evidence>
<feature type="transmembrane region" description="Helical" evidence="11">
    <location>
        <begin position="294"/>
        <end position="313"/>
    </location>
</feature>
<evidence type="ECO:0000313" key="13">
    <source>
        <dbReference type="EMBL" id="VAW33470.1"/>
    </source>
</evidence>
<dbReference type="InterPro" id="IPR004709">
    <property type="entry name" value="NaH_exchanger"/>
</dbReference>
<feature type="transmembrane region" description="Helical" evidence="11">
    <location>
        <begin position="203"/>
        <end position="226"/>
    </location>
</feature>
<keyword evidence="3" id="KW-0050">Antiport</keyword>
<evidence type="ECO:0000256" key="7">
    <source>
        <dbReference type="ARBA" id="ARBA00023053"/>
    </source>
</evidence>
<keyword evidence="4" id="KW-1003">Cell membrane</keyword>
<feature type="transmembrane region" description="Helical" evidence="11">
    <location>
        <begin position="49"/>
        <end position="69"/>
    </location>
</feature>
<evidence type="ECO:0000256" key="5">
    <source>
        <dbReference type="ARBA" id="ARBA00022692"/>
    </source>
</evidence>
<feature type="transmembrane region" description="Helical" evidence="11">
    <location>
        <begin position="26"/>
        <end position="42"/>
    </location>
</feature>
<evidence type="ECO:0000256" key="3">
    <source>
        <dbReference type="ARBA" id="ARBA00022449"/>
    </source>
</evidence>
<protein>
    <recommendedName>
        <fullName evidence="12">Cation/H+ exchanger transmembrane domain-containing protein</fullName>
    </recommendedName>
</protein>
<keyword evidence="8" id="KW-0406">Ion transport</keyword>
<feature type="domain" description="Cation/H+ exchanger transmembrane" evidence="12">
    <location>
        <begin position="33"/>
        <end position="418"/>
    </location>
</feature>
<evidence type="ECO:0000256" key="8">
    <source>
        <dbReference type="ARBA" id="ARBA00023065"/>
    </source>
</evidence>
<feature type="transmembrane region" description="Helical" evidence="11">
    <location>
        <begin position="174"/>
        <end position="197"/>
    </location>
</feature>
<feature type="transmembrane region" description="Helical" evidence="11">
    <location>
        <begin position="397"/>
        <end position="416"/>
    </location>
</feature>
<dbReference type="GO" id="GO:0005886">
    <property type="term" value="C:plasma membrane"/>
    <property type="evidence" value="ECO:0007669"/>
    <property type="project" value="UniProtKB-SubCell"/>
</dbReference>
<dbReference type="GO" id="GO:0051453">
    <property type="term" value="P:regulation of intracellular pH"/>
    <property type="evidence" value="ECO:0007669"/>
    <property type="project" value="TreeGrafter"/>
</dbReference>
<dbReference type="PANTHER" id="PTHR10110">
    <property type="entry name" value="SODIUM/HYDROGEN EXCHANGER"/>
    <property type="match status" value="1"/>
</dbReference>
<keyword evidence="10" id="KW-0739">Sodium transport</keyword>
<dbReference type="GO" id="GO:0015385">
    <property type="term" value="F:sodium:proton antiporter activity"/>
    <property type="evidence" value="ECO:0007669"/>
    <property type="project" value="InterPro"/>
</dbReference>
<dbReference type="EMBL" id="UOEU01000453">
    <property type="protein sequence ID" value="VAW33470.1"/>
    <property type="molecule type" value="Genomic_DNA"/>
</dbReference>
<feature type="transmembrane region" description="Helical" evidence="11">
    <location>
        <begin position="75"/>
        <end position="94"/>
    </location>
</feature>
<feature type="transmembrane region" description="Helical" evidence="11">
    <location>
        <begin position="101"/>
        <end position="123"/>
    </location>
</feature>
<dbReference type="AlphaFoldDB" id="A0A3B0UXJ6"/>
<dbReference type="InterPro" id="IPR006153">
    <property type="entry name" value="Cation/H_exchanger_TM"/>
</dbReference>
<keyword evidence="9 11" id="KW-0472">Membrane</keyword>
<sequence length="483" mass="52700">MDISVLTNSFSIALQAEEGGLVQQELSLMVLLFIAAMVAIVVRRTRLPYTVALVLVGLVLSFFPNFLGFSVSSDLILAILVPPLIFEATLHIPWRKLKKDLLLIIMLAIGGTLIGTFFVGGLVVQFLGISWAAALAFGALISATDPVAVIAFFRSLGVSKRLTILVEGESLFNDGVAIVIFNLALAAGTLSGTFSLGAALQEFFIVAFGGLAVGLVMGYVVSYIILKNVDDHLIETATTVALAFGSFVVAESFGDFVGVDGLHLSGILAVVAAGLMVGNIGLENTSPSTRLTLENFWEFLSFVVNSLVFLLIGLEIEVAQLRPNIIPIIVAVVAIILSRGMIIYTFSWIYGRFRPQNRVPLNFQHVMYWGGLRGAISLALALSIENAVFGSDVALELRVMTFGVVLFTLLFQGMTIEKLIDRLRLAEKPPQRIELQRRQATLFTKWMGKHELDRLRNDGILFRDIWDAMGQVYDEEILEKKGA</sequence>
<comment type="subcellular location">
    <subcellularLocation>
        <location evidence="1">Cell membrane</location>
        <topology evidence="1">Multi-pass membrane protein</topology>
    </subcellularLocation>
</comment>
<feature type="transmembrane region" description="Helical" evidence="11">
    <location>
        <begin position="233"/>
        <end position="250"/>
    </location>
</feature>
<keyword evidence="2" id="KW-0813">Transport</keyword>
<evidence type="ECO:0000256" key="11">
    <source>
        <dbReference type="SAM" id="Phobius"/>
    </source>
</evidence>
<evidence type="ECO:0000256" key="6">
    <source>
        <dbReference type="ARBA" id="ARBA00022989"/>
    </source>
</evidence>
<organism evidence="13">
    <name type="scientific">hydrothermal vent metagenome</name>
    <dbReference type="NCBI Taxonomy" id="652676"/>
    <lineage>
        <taxon>unclassified sequences</taxon>
        <taxon>metagenomes</taxon>
        <taxon>ecological metagenomes</taxon>
    </lineage>
</organism>
<dbReference type="InterPro" id="IPR018422">
    <property type="entry name" value="Cation/H_exchanger_CPA1"/>
</dbReference>
<evidence type="ECO:0000256" key="2">
    <source>
        <dbReference type="ARBA" id="ARBA00022448"/>
    </source>
</evidence>
<keyword evidence="6 11" id="KW-1133">Transmembrane helix</keyword>
<evidence type="ECO:0000256" key="1">
    <source>
        <dbReference type="ARBA" id="ARBA00004651"/>
    </source>
</evidence>
<dbReference type="PANTHER" id="PTHR10110:SF195">
    <property type="entry name" value="NA(+)_H(+) ANTIPORTER NHAS2"/>
    <property type="match status" value="1"/>
</dbReference>
<feature type="transmembrane region" description="Helical" evidence="11">
    <location>
        <begin position="366"/>
        <end position="385"/>
    </location>
</feature>
<feature type="transmembrane region" description="Helical" evidence="11">
    <location>
        <begin position="129"/>
        <end position="153"/>
    </location>
</feature>
<dbReference type="Pfam" id="PF00999">
    <property type="entry name" value="Na_H_Exchanger"/>
    <property type="match status" value="1"/>
</dbReference>
<keyword evidence="7" id="KW-0915">Sodium</keyword>
<evidence type="ECO:0000256" key="4">
    <source>
        <dbReference type="ARBA" id="ARBA00022475"/>
    </source>
</evidence>
<keyword evidence="5 11" id="KW-0812">Transmembrane</keyword>
<feature type="transmembrane region" description="Helical" evidence="11">
    <location>
        <begin position="262"/>
        <end position="282"/>
    </location>
</feature>
<dbReference type="GO" id="GO:0015386">
    <property type="term" value="F:potassium:proton antiporter activity"/>
    <property type="evidence" value="ECO:0007669"/>
    <property type="project" value="TreeGrafter"/>
</dbReference>
<dbReference type="InterPro" id="IPR004705">
    <property type="entry name" value="Cation/H_exchanger_CPA1_bac"/>
</dbReference>